<dbReference type="NCBIfam" id="TIGR02595">
    <property type="entry name" value="PEP_CTERM"/>
    <property type="match status" value="1"/>
</dbReference>
<keyword evidence="4" id="KW-1185">Reference proteome</keyword>
<gene>
    <name evidence="3" type="ORF">ABXR19_05820</name>
</gene>
<feature type="chain" id="PRO_5045964580" evidence="1">
    <location>
        <begin position="23"/>
        <end position="203"/>
    </location>
</feature>
<feature type="domain" description="Ice-binding protein C-terminal" evidence="2">
    <location>
        <begin position="177"/>
        <end position="199"/>
    </location>
</feature>
<evidence type="ECO:0000313" key="3">
    <source>
        <dbReference type="EMBL" id="MET7013697.1"/>
    </source>
</evidence>
<comment type="caution">
    <text evidence="3">The sequence shown here is derived from an EMBL/GenBank/DDBJ whole genome shotgun (WGS) entry which is preliminary data.</text>
</comment>
<dbReference type="PANTHER" id="PTHR33683:SF46">
    <property type="entry name" value="SUSHI DOMAIN-CONTAINING PROTEIN"/>
    <property type="match status" value="1"/>
</dbReference>
<accession>A0ABV2TIE8</accession>
<dbReference type="RefSeq" id="WP_354600158.1">
    <property type="nucleotide sequence ID" value="NZ_JBEWZI010000004.1"/>
</dbReference>
<proteinExistence type="predicted"/>
<feature type="signal peptide" evidence="1">
    <location>
        <begin position="1"/>
        <end position="22"/>
    </location>
</feature>
<organism evidence="3 4">
    <name type="scientific">Uliginosibacterium flavum</name>
    <dbReference type="NCBI Taxonomy" id="1396831"/>
    <lineage>
        <taxon>Bacteria</taxon>
        <taxon>Pseudomonadati</taxon>
        <taxon>Pseudomonadota</taxon>
        <taxon>Betaproteobacteria</taxon>
        <taxon>Rhodocyclales</taxon>
        <taxon>Zoogloeaceae</taxon>
        <taxon>Uliginosibacterium</taxon>
    </lineage>
</organism>
<sequence>MNKYFRFFAAILSLATMGAAHGAALSTGFTSNNSQNGIMFDVVTFSNALTVTGFDLNLSSAASIIEVYKKSGSFVGSQDSASAWTLVGSTAITSNGSGNATFVDIADFGLEANATTGLYITSQGTGYTQYTNGTGVGNVAAANADLQILEGHGKAYAFSTNYSPRIFSGTIQYEVAAVPEPSTWAMMGLGLVGLAFSRRKAKA</sequence>
<name>A0ABV2TIE8_9RHOO</name>
<dbReference type="EMBL" id="JBEWZI010000004">
    <property type="protein sequence ID" value="MET7013697.1"/>
    <property type="molecule type" value="Genomic_DNA"/>
</dbReference>
<dbReference type="InterPro" id="IPR013424">
    <property type="entry name" value="Ice-binding_C"/>
</dbReference>
<evidence type="ECO:0000259" key="2">
    <source>
        <dbReference type="Pfam" id="PF07589"/>
    </source>
</evidence>
<evidence type="ECO:0000313" key="4">
    <source>
        <dbReference type="Proteomes" id="UP001549691"/>
    </source>
</evidence>
<dbReference type="PANTHER" id="PTHR33683">
    <property type="entry name" value="1, PUTATIVE-RELATED"/>
    <property type="match status" value="1"/>
</dbReference>
<protein>
    <submittedName>
        <fullName evidence="3">PEP-CTERM sorting domain-containing protein</fullName>
    </submittedName>
</protein>
<keyword evidence="1" id="KW-0732">Signal</keyword>
<evidence type="ECO:0000256" key="1">
    <source>
        <dbReference type="SAM" id="SignalP"/>
    </source>
</evidence>
<dbReference type="Pfam" id="PF07589">
    <property type="entry name" value="PEP-CTERM"/>
    <property type="match status" value="1"/>
</dbReference>
<dbReference type="Proteomes" id="UP001549691">
    <property type="component" value="Unassembled WGS sequence"/>
</dbReference>
<reference evidence="3 4" key="1">
    <citation type="submission" date="2024-07" db="EMBL/GenBank/DDBJ databases">
        <title>Uliginosibacterium flavum JJ3220;KACC:17644.</title>
        <authorList>
            <person name="Kim M.K."/>
        </authorList>
    </citation>
    <scope>NUCLEOTIDE SEQUENCE [LARGE SCALE GENOMIC DNA]</scope>
    <source>
        <strain evidence="3 4">KACC:17644</strain>
    </source>
</reference>